<organism evidence="2 3">
    <name type="scientific">Haematococcus lacustris</name>
    <name type="common">Green alga</name>
    <name type="synonym">Haematococcus pluvialis</name>
    <dbReference type="NCBI Taxonomy" id="44745"/>
    <lineage>
        <taxon>Eukaryota</taxon>
        <taxon>Viridiplantae</taxon>
        <taxon>Chlorophyta</taxon>
        <taxon>core chlorophytes</taxon>
        <taxon>Chlorophyceae</taxon>
        <taxon>CS clade</taxon>
        <taxon>Chlamydomonadales</taxon>
        <taxon>Haematococcaceae</taxon>
        <taxon>Haematococcus</taxon>
    </lineage>
</organism>
<dbReference type="AlphaFoldDB" id="A0A699YCZ9"/>
<sequence>MSSSRPASWSMTGCPRLGSGLQGTGRVPCGLVGKCHRDGVCSHKGCDRGCFNLIEAAECTDTPGEFARCTEIEAGWERSNSPLYRTVFTPTLRKD</sequence>
<feature type="non-terminal residue" evidence="2">
    <location>
        <position position="95"/>
    </location>
</feature>
<name>A0A699YCZ9_HAELA</name>
<dbReference type="EMBL" id="BLLF01000136">
    <property type="protein sequence ID" value="GFH08090.1"/>
    <property type="molecule type" value="Genomic_DNA"/>
</dbReference>
<reference evidence="2 3" key="1">
    <citation type="submission" date="2020-02" db="EMBL/GenBank/DDBJ databases">
        <title>Draft genome sequence of Haematococcus lacustris strain NIES-144.</title>
        <authorList>
            <person name="Morimoto D."/>
            <person name="Nakagawa S."/>
            <person name="Yoshida T."/>
            <person name="Sawayama S."/>
        </authorList>
    </citation>
    <scope>NUCLEOTIDE SEQUENCE [LARGE SCALE GENOMIC DNA]</scope>
    <source>
        <strain evidence="2 3">NIES-144</strain>
    </source>
</reference>
<evidence type="ECO:0000313" key="2">
    <source>
        <dbReference type="EMBL" id="GFH08090.1"/>
    </source>
</evidence>
<gene>
    <name evidence="2" type="ORF">HaLaN_03001</name>
</gene>
<feature type="region of interest" description="Disordered" evidence="1">
    <location>
        <begin position="1"/>
        <end position="22"/>
    </location>
</feature>
<feature type="non-terminal residue" evidence="2">
    <location>
        <position position="1"/>
    </location>
</feature>
<keyword evidence="3" id="KW-1185">Reference proteome</keyword>
<accession>A0A699YCZ9</accession>
<protein>
    <submittedName>
        <fullName evidence="2">Uncharacterized protein</fullName>
    </submittedName>
</protein>
<comment type="caution">
    <text evidence="2">The sequence shown here is derived from an EMBL/GenBank/DDBJ whole genome shotgun (WGS) entry which is preliminary data.</text>
</comment>
<evidence type="ECO:0000256" key="1">
    <source>
        <dbReference type="SAM" id="MobiDB-lite"/>
    </source>
</evidence>
<dbReference type="Proteomes" id="UP000485058">
    <property type="component" value="Unassembled WGS sequence"/>
</dbReference>
<feature type="compositionally biased region" description="Polar residues" evidence="1">
    <location>
        <begin position="1"/>
        <end position="11"/>
    </location>
</feature>
<proteinExistence type="predicted"/>
<evidence type="ECO:0000313" key="3">
    <source>
        <dbReference type="Proteomes" id="UP000485058"/>
    </source>
</evidence>